<protein>
    <recommendedName>
        <fullName evidence="3">TNFR-Cys domain-containing protein</fullName>
    </recommendedName>
</protein>
<reference evidence="1" key="1">
    <citation type="submission" date="2021-09" db="EMBL/GenBank/DDBJ databases">
        <authorList>
            <consortium name="AG Swart"/>
            <person name="Singh M."/>
            <person name="Singh A."/>
            <person name="Seah K."/>
            <person name="Emmerich C."/>
        </authorList>
    </citation>
    <scope>NUCLEOTIDE SEQUENCE</scope>
    <source>
        <strain evidence="1">ATCC30299</strain>
    </source>
</reference>
<evidence type="ECO:0008006" key="3">
    <source>
        <dbReference type="Google" id="ProtNLM"/>
    </source>
</evidence>
<keyword evidence="2" id="KW-1185">Reference proteome</keyword>
<organism evidence="1 2">
    <name type="scientific">Blepharisma stoltei</name>
    <dbReference type="NCBI Taxonomy" id="1481888"/>
    <lineage>
        <taxon>Eukaryota</taxon>
        <taxon>Sar</taxon>
        <taxon>Alveolata</taxon>
        <taxon>Ciliophora</taxon>
        <taxon>Postciliodesmatophora</taxon>
        <taxon>Heterotrichea</taxon>
        <taxon>Heterotrichida</taxon>
        <taxon>Blepharismidae</taxon>
        <taxon>Blepharisma</taxon>
    </lineage>
</organism>
<proteinExistence type="predicted"/>
<comment type="caution">
    <text evidence="1">The sequence shown here is derived from an EMBL/GenBank/DDBJ whole genome shotgun (WGS) entry which is preliminary data.</text>
</comment>
<dbReference type="Proteomes" id="UP001162131">
    <property type="component" value="Unassembled WGS sequence"/>
</dbReference>
<dbReference type="SUPFAM" id="SSF57184">
    <property type="entry name" value="Growth factor receptor domain"/>
    <property type="match status" value="1"/>
</dbReference>
<gene>
    <name evidence="1" type="ORF">BSTOLATCC_MIC26491</name>
</gene>
<name>A0AAU9JIC8_9CILI</name>
<accession>A0AAU9JIC8</accession>
<dbReference type="AlphaFoldDB" id="A0AAU9JIC8"/>
<dbReference type="InterPro" id="IPR009030">
    <property type="entry name" value="Growth_fac_rcpt_cys_sf"/>
</dbReference>
<evidence type="ECO:0000313" key="1">
    <source>
        <dbReference type="EMBL" id="CAG9320577.1"/>
    </source>
</evidence>
<evidence type="ECO:0000313" key="2">
    <source>
        <dbReference type="Proteomes" id="UP001162131"/>
    </source>
</evidence>
<sequence>MTFNSAAGTCMWSGSKASTLLCICNTGFYSNGQNTCTICTAKCSSCLNLATSCTACEDSVHMTFDSAAGTCACTDTNTSFDTTTLQCTCNAGFYLNDQDACTECISPCSSCNSATICKGCINGCYLDSTTCEACTNQCDNCSSAQICSSCVECWSWRLFNSQKVHMWKGMLLQ</sequence>
<dbReference type="EMBL" id="CAJZBQ010000025">
    <property type="protein sequence ID" value="CAG9320577.1"/>
    <property type="molecule type" value="Genomic_DNA"/>
</dbReference>